<protein>
    <submittedName>
        <fullName evidence="1">Uncharacterized protein</fullName>
    </submittedName>
</protein>
<keyword evidence="2" id="KW-1185">Reference proteome</keyword>
<evidence type="ECO:0000313" key="2">
    <source>
        <dbReference type="Proteomes" id="UP001163321"/>
    </source>
</evidence>
<name>A0ACC0WIN2_9STRA</name>
<organism evidence="1 2">
    <name type="scientific">Peronosclerospora sorghi</name>
    <dbReference type="NCBI Taxonomy" id="230839"/>
    <lineage>
        <taxon>Eukaryota</taxon>
        <taxon>Sar</taxon>
        <taxon>Stramenopiles</taxon>
        <taxon>Oomycota</taxon>
        <taxon>Peronosporomycetes</taxon>
        <taxon>Peronosporales</taxon>
        <taxon>Peronosporaceae</taxon>
        <taxon>Peronosclerospora</taxon>
    </lineage>
</organism>
<dbReference type="EMBL" id="CM047591">
    <property type="protein sequence ID" value="KAI9918614.1"/>
    <property type="molecule type" value="Genomic_DNA"/>
</dbReference>
<dbReference type="Proteomes" id="UP001163321">
    <property type="component" value="Chromosome 12"/>
</dbReference>
<proteinExistence type="predicted"/>
<gene>
    <name evidence="1" type="ORF">PsorP6_011474</name>
</gene>
<evidence type="ECO:0000313" key="1">
    <source>
        <dbReference type="EMBL" id="KAI9918614.1"/>
    </source>
</evidence>
<accession>A0ACC0WIN2</accession>
<sequence length="122" mass="13719">MSSDDERVTTRRLPRDKLSFDQESTVAMDRLSFDQDPTVVMGQAVVSGHAYLSAGSFKLSIHFTFIFDINCDNNLKLTTSLFDSQSIHSYLPTTALVFAALLRFATNSSPLFCYFNMSEWNG</sequence>
<reference evidence="1 2" key="1">
    <citation type="journal article" date="2022" name="bioRxiv">
        <title>The genome of the oomycete Peronosclerospora sorghi, a cosmopolitan pathogen of maize and sorghum, is inflated with dispersed pseudogenes.</title>
        <authorList>
            <person name="Fletcher K."/>
            <person name="Martin F."/>
            <person name="Isakeit T."/>
            <person name="Cavanaugh K."/>
            <person name="Magill C."/>
            <person name="Michelmore R."/>
        </authorList>
    </citation>
    <scope>NUCLEOTIDE SEQUENCE [LARGE SCALE GENOMIC DNA]</scope>
    <source>
        <strain evidence="1">P6</strain>
    </source>
</reference>
<comment type="caution">
    <text evidence="1">The sequence shown here is derived from an EMBL/GenBank/DDBJ whole genome shotgun (WGS) entry which is preliminary data.</text>
</comment>